<dbReference type="Pfam" id="PF01494">
    <property type="entry name" value="FAD_binding_3"/>
    <property type="match status" value="1"/>
</dbReference>
<dbReference type="Gene3D" id="3.40.30.120">
    <property type="match status" value="1"/>
</dbReference>
<dbReference type="RefSeq" id="WP_344310743.1">
    <property type="nucleotide sequence ID" value="NZ_BAAANY010000009.1"/>
</dbReference>
<proteinExistence type="predicted"/>
<dbReference type="EMBL" id="BAAANY010000009">
    <property type="protein sequence ID" value="GAA1678657.1"/>
    <property type="molecule type" value="Genomic_DNA"/>
</dbReference>
<accession>A0ABN2GY07</accession>
<keyword evidence="3" id="KW-0274">FAD</keyword>
<sequence>MDTTVLVVGAGPTGLTLACGLAQRGIGVRVIDAAAAPATSSRALSLQPRGAEVLARLDALRDLPERAIPARGTTLYAGDNRPLEIPIWAPGKKGQRPTMLTPQTFIEQELRERLAEHGVKVEWGHRLLSFEPNAASVTAAVESGGGQESVRADWLAGCDGGHSIVRKLTGVGFPGNPVLEKVLLADVRADWPMTRTGSVMVSRGHQEFVGMPLPGDIWRLFVRLDEDREDAEATAREVLRDLVCPLIGVPEDSVKSIVWTSIFRIQERLVDHYRFGRVFLAGDAAHLHSPTGGQGMNTGMGDAENLAWKLAQVISGRAADGLLDTYELERRPVAEGVLRFTTSGTRVLAANTRWTRALRTVAAPLLFVPLVRTALWRAASGLTVSYRGGPLGAGRVGRFAGKPGPGRSPIAGDRVPDIACVGEDGRRTTLHQGVMGGAWALLTSDKAAADRLLPVARELLGPDVVPVWPAAEGLTDAILVRPDAHVGWRGEPDEAALKGWLTEVVQAR</sequence>
<dbReference type="Pfam" id="PF21274">
    <property type="entry name" value="Rng_hyd_C"/>
    <property type="match status" value="1"/>
</dbReference>
<keyword evidence="5" id="KW-0503">Monooxygenase</keyword>
<keyword evidence="2" id="KW-0285">Flavoprotein</keyword>
<evidence type="ECO:0000313" key="6">
    <source>
        <dbReference type="Proteomes" id="UP001500618"/>
    </source>
</evidence>
<evidence type="ECO:0000259" key="4">
    <source>
        <dbReference type="Pfam" id="PF01494"/>
    </source>
</evidence>
<evidence type="ECO:0000256" key="1">
    <source>
        <dbReference type="ARBA" id="ARBA00001974"/>
    </source>
</evidence>
<dbReference type="PANTHER" id="PTHR43004:SF19">
    <property type="entry name" value="BINDING MONOOXYGENASE, PUTATIVE (JCVI)-RELATED"/>
    <property type="match status" value="1"/>
</dbReference>
<keyword evidence="6" id="KW-1185">Reference proteome</keyword>
<feature type="domain" description="FAD-binding" evidence="4">
    <location>
        <begin position="2"/>
        <end position="341"/>
    </location>
</feature>
<comment type="cofactor">
    <cofactor evidence="1">
        <name>FAD</name>
        <dbReference type="ChEBI" id="CHEBI:57692"/>
    </cofactor>
</comment>
<reference evidence="5 6" key="1">
    <citation type="journal article" date="2019" name="Int. J. Syst. Evol. Microbiol.">
        <title>The Global Catalogue of Microorganisms (GCM) 10K type strain sequencing project: providing services to taxonomists for standard genome sequencing and annotation.</title>
        <authorList>
            <consortium name="The Broad Institute Genomics Platform"/>
            <consortium name="The Broad Institute Genome Sequencing Center for Infectious Disease"/>
            <person name="Wu L."/>
            <person name="Ma J."/>
        </authorList>
    </citation>
    <scope>NUCLEOTIDE SEQUENCE [LARGE SCALE GENOMIC DNA]</scope>
    <source>
        <strain evidence="5 6">JCM 14718</strain>
    </source>
</reference>
<name>A0ABN2GY07_9ACTN</name>
<keyword evidence="5" id="KW-0560">Oxidoreductase</keyword>
<gene>
    <name evidence="5" type="ORF">GCM10009765_29900</name>
</gene>
<dbReference type="PANTHER" id="PTHR43004">
    <property type="entry name" value="TRK SYSTEM POTASSIUM UPTAKE PROTEIN"/>
    <property type="match status" value="1"/>
</dbReference>
<dbReference type="Gene3D" id="3.50.50.60">
    <property type="entry name" value="FAD/NAD(P)-binding domain"/>
    <property type="match status" value="1"/>
</dbReference>
<dbReference type="PRINTS" id="PR00420">
    <property type="entry name" value="RNGMNOXGNASE"/>
</dbReference>
<dbReference type="GO" id="GO:0004497">
    <property type="term" value="F:monooxygenase activity"/>
    <property type="evidence" value="ECO:0007669"/>
    <property type="project" value="UniProtKB-KW"/>
</dbReference>
<dbReference type="InterPro" id="IPR036188">
    <property type="entry name" value="FAD/NAD-bd_sf"/>
</dbReference>
<evidence type="ECO:0000256" key="3">
    <source>
        <dbReference type="ARBA" id="ARBA00022827"/>
    </source>
</evidence>
<dbReference type="InterPro" id="IPR002938">
    <property type="entry name" value="FAD-bd"/>
</dbReference>
<evidence type="ECO:0000313" key="5">
    <source>
        <dbReference type="EMBL" id="GAA1678657.1"/>
    </source>
</evidence>
<comment type="caution">
    <text evidence="5">The sequence shown here is derived from an EMBL/GenBank/DDBJ whole genome shotgun (WGS) entry which is preliminary data.</text>
</comment>
<evidence type="ECO:0000256" key="2">
    <source>
        <dbReference type="ARBA" id="ARBA00022630"/>
    </source>
</evidence>
<dbReference type="InterPro" id="IPR050641">
    <property type="entry name" value="RIFMO-like"/>
</dbReference>
<dbReference type="SUPFAM" id="SSF51905">
    <property type="entry name" value="FAD/NAD(P)-binding domain"/>
    <property type="match status" value="1"/>
</dbReference>
<organism evidence="5 6">
    <name type="scientific">Fodinicola feengrottensis</name>
    <dbReference type="NCBI Taxonomy" id="435914"/>
    <lineage>
        <taxon>Bacteria</taxon>
        <taxon>Bacillati</taxon>
        <taxon>Actinomycetota</taxon>
        <taxon>Actinomycetes</taxon>
        <taxon>Mycobacteriales</taxon>
        <taxon>Fodinicola</taxon>
    </lineage>
</organism>
<dbReference type="Gene3D" id="3.30.70.2450">
    <property type="match status" value="1"/>
</dbReference>
<dbReference type="Proteomes" id="UP001500618">
    <property type="component" value="Unassembled WGS sequence"/>
</dbReference>
<protein>
    <submittedName>
        <fullName evidence="5">FAD-dependent monooxygenase</fullName>
    </submittedName>
</protein>